<dbReference type="Pfam" id="PF19433">
    <property type="entry name" value="NDNF_C"/>
    <property type="match status" value="1"/>
</dbReference>
<keyword evidence="2" id="KW-0964">Secreted</keyword>
<dbReference type="AlphaFoldDB" id="A0A8C4SDJ9"/>
<dbReference type="InterPro" id="IPR036116">
    <property type="entry name" value="FN3_sf"/>
</dbReference>
<name>A0A8C4SDJ9_ERPCA</name>
<dbReference type="Proteomes" id="UP000694620">
    <property type="component" value="Chromosome 2"/>
</dbReference>
<keyword evidence="3" id="KW-0732">Signal</keyword>
<proteinExistence type="predicted"/>
<dbReference type="GeneTree" id="ENSGT00390000007586"/>
<dbReference type="CDD" id="cd00063">
    <property type="entry name" value="FN3"/>
    <property type="match status" value="1"/>
</dbReference>
<comment type="function">
    <text evidence="7">Secretory protein that plays a role in various cellular processes. Acts as a chemorepellent acting on gonadotropin-releasing hormone (GnRH) expressing neurons regulating their migration to the hypothalamus. Also promotes neuron migration, growth and survival as well as neurite outgrowth and is involved in the development of the olfactory system. May also act through the regulation of growth factors activity and downstream signaling. Also regulates extracellular matrix assembly and cell adhesiveness. Promotes endothelial cell survival, vessel formation and plays an important role in the process of revascularization through NOS3-dependent mechanisms.</text>
</comment>
<dbReference type="InterPro" id="IPR013783">
    <property type="entry name" value="Ig-like_fold"/>
</dbReference>
<reference evidence="9" key="2">
    <citation type="submission" date="2025-08" db="UniProtKB">
        <authorList>
            <consortium name="Ensembl"/>
        </authorList>
    </citation>
    <scope>IDENTIFICATION</scope>
</reference>
<accession>A0A8C4SDJ9</accession>
<reference evidence="9" key="1">
    <citation type="submission" date="2021-06" db="EMBL/GenBank/DDBJ databases">
        <authorList>
            <consortium name="Wellcome Sanger Institute Data Sharing"/>
        </authorList>
    </citation>
    <scope>NUCLEOTIDE SEQUENCE [LARGE SCALE GENOMIC DNA]</scope>
</reference>
<dbReference type="InterPro" id="IPR045805">
    <property type="entry name" value="NDNF_C"/>
</dbReference>
<dbReference type="SMART" id="SM00060">
    <property type="entry name" value="FN3"/>
    <property type="match status" value="2"/>
</dbReference>
<evidence type="ECO:0000256" key="6">
    <source>
        <dbReference type="ARBA" id="ARBA00024096"/>
    </source>
</evidence>
<dbReference type="Ensembl" id="ENSECRT00000013259.1">
    <property type="protein sequence ID" value="ENSECRP00000013029.1"/>
    <property type="gene ID" value="ENSECRG00000008714.1"/>
</dbReference>
<dbReference type="GO" id="GO:0008201">
    <property type="term" value="F:heparin binding"/>
    <property type="evidence" value="ECO:0007669"/>
    <property type="project" value="TreeGrafter"/>
</dbReference>
<dbReference type="SUPFAM" id="SSF49265">
    <property type="entry name" value="Fibronectin type III"/>
    <property type="match status" value="2"/>
</dbReference>
<sequence>RLPLHHCLACIFLTSVKILHHFIYNTFIFDLVFIEFNWPLCNFDITRHFTIPDFSSPYSVTVTPCDVPIQWKLSVRKLTPWILPSGSSHPLCQDIFQENWKNPDVTEELFSYQGNAVESFESFSSSKDVYTLELLSIERDTEVTVLLLTGDTLKVFPEVPSDPRVEVIGVGMNSVTLSWKPSPTLLHSYQQSIHYCLLVNRWHNFKSLCAAEVAMRKRKKKGSPKKTVWWPGSIATPGLQHPALMSAAPIRDNSTSVWQLCTGTENVYTVSDLTPDTQYYFDIFVVNKLYNTSVAYTGTFSRTLQEPQPVVMQLRDSEIRQVNLQGRKAQRQYSFRPRNWQQRVLFTFQTCSEGQVFVKISNKGQTLASQVINGFGQILLQGKSSYLLQLDPIETLVMSLKMQATTKYHKRDFPQLPKSLKIKAFSKLRTCNSVTLAWLATHERSKYCVYKKKLPENQQLRAKLRDNDRCIGPDSRKKSEKVLCKYFQELNPLRAVTTATIGELQPGTSYLFDVYLIGHWGIPLKYDSKVVKSKKEC</sequence>
<evidence type="ECO:0000259" key="8">
    <source>
        <dbReference type="SMART" id="SM00060"/>
    </source>
</evidence>
<dbReference type="Gene3D" id="2.60.40.10">
    <property type="entry name" value="Immunoglobulins"/>
    <property type="match status" value="1"/>
</dbReference>
<organism evidence="9 10">
    <name type="scientific">Erpetoichthys calabaricus</name>
    <name type="common">Rope fish</name>
    <name type="synonym">Calamoichthys calabaricus</name>
    <dbReference type="NCBI Taxonomy" id="27687"/>
    <lineage>
        <taxon>Eukaryota</taxon>
        <taxon>Metazoa</taxon>
        <taxon>Chordata</taxon>
        <taxon>Craniata</taxon>
        <taxon>Vertebrata</taxon>
        <taxon>Euteleostomi</taxon>
        <taxon>Actinopterygii</taxon>
        <taxon>Polypteriformes</taxon>
        <taxon>Polypteridae</taxon>
        <taxon>Erpetoichthys</taxon>
    </lineage>
</organism>
<evidence type="ECO:0000256" key="2">
    <source>
        <dbReference type="ARBA" id="ARBA00022525"/>
    </source>
</evidence>
<evidence type="ECO:0000256" key="7">
    <source>
        <dbReference type="ARBA" id="ARBA00046135"/>
    </source>
</evidence>
<dbReference type="GO" id="GO:0005576">
    <property type="term" value="C:extracellular region"/>
    <property type="evidence" value="ECO:0007669"/>
    <property type="project" value="UniProtKB-SubCell"/>
</dbReference>
<feature type="domain" description="Fibronectin type-III" evidence="8">
    <location>
        <begin position="414"/>
        <end position="523"/>
    </location>
</feature>
<dbReference type="Pfam" id="PF10179">
    <property type="entry name" value="NDNF"/>
    <property type="match status" value="1"/>
</dbReference>
<dbReference type="InterPro" id="IPR019326">
    <property type="entry name" value="NDNF"/>
</dbReference>
<evidence type="ECO:0000313" key="10">
    <source>
        <dbReference type="Proteomes" id="UP000694620"/>
    </source>
</evidence>
<keyword evidence="5" id="KW-0325">Glycoprotein</keyword>
<evidence type="ECO:0000313" key="9">
    <source>
        <dbReference type="Ensembl" id="ENSECRP00000013029.1"/>
    </source>
</evidence>
<evidence type="ECO:0000256" key="1">
    <source>
        <dbReference type="ARBA" id="ARBA00004613"/>
    </source>
</evidence>
<keyword evidence="10" id="KW-1185">Reference proteome</keyword>
<dbReference type="PANTHER" id="PTHR14619">
    <property type="entry name" value="NEURON-DERIVED NEUROTROPHIC FACTOR"/>
    <property type="match status" value="1"/>
</dbReference>
<dbReference type="InterPro" id="IPR003961">
    <property type="entry name" value="FN3_dom"/>
</dbReference>
<keyword evidence="4" id="KW-0677">Repeat</keyword>
<dbReference type="InterPro" id="IPR055271">
    <property type="entry name" value="NDNF_Fn(III)_1"/>
</dbReference>
<reference evidence="9" key="3">
    <citation type="submission" date="2025-09" db="UniProtKB">
        <authorList>
            <consortium name="Ensembl"/>
        </authorList>
    </citation>
    <scope>IDENTIFICATION</scope>
</reference>
<evidence type="ECO:0000256" key="3">
    <source>
        <dbReference type="ARBA" id="ARBA00022729"/>
    </source>
</evidence>
<comment type="subcellular location">
    <subcellularLocation>
        <location evidence="1">Secreted</location>
    </subcellularLocation>
</comment>
<feature type="domain" description="Fibronectin type-III" evidence="8">
    <location>
        <begin position="157"/>
        <end position="293"/>
    </location>
</feature>
<evidence type="ECO:0000256" key="5">
    <source>
        <dbReference type="ARBA" id="ARBA00023180"/>
    </source>
</evidence>
<dbReference type="PANTHER" id="PTHR14619:SF9">
    <property type="entry name" value="PROTEIN NDNF"/>
    <property type="match status" value="1"/>
</dbReference>
<evidence type="ECO:0000256" key="4">
    <source>
        <dbReference type="ARBA" id="ARBA00022737"/>
    </source>
</evidence>
<protein>
    <recommendedName>
        <fullName evidence="6">Protein NDNF</fullName>
    </recommendedName>
</protein>